<protein>
    <submittedName>
        <fullName evidence="2">Uncharacterized protein</fullName>
    </submittedName>
</protein>
<dbReference type="Proteomes" id="UP000287830">
    <property type="component" value="Unassembled WGS sequence"/>
</dbReference>
<gene>
    <name evidence="2" type="ORF">OEIGOIKO_06991</name>
</gene>
<reference evidence="2 3" key="1">
    <citation type="submission" date="2018-11" db="EMBL/GenBank/DDBJ databases">
        <title>Whole genome sequence of Streptomyces chrestomyceticus NBRC 13444(T).</title>
        <authorList>
            <person name="Komaki H."/>
            <person name="Tamura T."/>
        </authorList>
    </citation>
    <scope>NUCLEOTIDE SEQUENCE [LARGE SCALE GENOMIC DNA]</scope>
    <source>
        <strain evidence="2 3">NBRC 13444</strain>
    </source>
</reference>
<organism evidence="2 3">
    <name type="scientific">Streptomyces chrestomyceticus JCM 4735</name>
    <dbReference type="NCBI Taxonomy" id="1306181"/>
    <lineage>
        <taxon>Bacteria</taxon>
        <taxon>Bacillati</taxon>
        <taxon>Actinomycetota</taxon>
        <taxon>Actinomycetes</taxon>
        <taxon>Kitasatosporales</taxon>
        <taxon>Streptomycetaceae</taxon>
        <taxon>Streptomyces</taxon>
    </lineage>
</organism>
<evidence type="ECO:0000313" key="3">
    <source>
        <dbReference type="Proteomes" id="UP000287830"/>
    </source>
</evidence>
<comment type="caution">
    <text evidence="2">The sequence shown here is derived from an EMBL/GenBank/DDBJ whole genome shotgun (WGS) entry which is preliminary data.</text>
</comment>
<evidence type="ECO:0000313" key="2">
    <source>
        <dbReference type="EMBL" id="GCD39162.1"/>
    </source>
</evidence>
<evidence type="ECO:0000256" key="1">
    <source>
        <dbReference type="SAM" id="MobiDB-lite"/>
    </source>
</evidence>
<feature type="compositionally biased region" description="Low complexity" evidence="1">
    <location>
        <begin position="148"/>
        <end position="161"/>
    </location>
</feature>
<dbReference type="RefSeq" id="WP_125048189.1">
    <property type="nucleotide sequence ID" value="NZ_BHZC01000001.1"/>
</dbReference>
<dbReference type="EMBL" id="BHZC01000001">
    <property type="protein sequence ID" value="GCD39162.1"/>
    <property type="molecule type" value="Genomic_DNA"/>
</dbReference>
<dbReference type="AlphaFoldDB" id="A0A7U9L150"/>
<sequence>MKDRDRYAFIDQHPEPTTAAEALAHVLELFADAPDGHLMIQATSGMYRPGARTGLTMGDLRELSAALSGRVTGDPGTQENPMLYCSGLPPAADLGTEQMNGTGCAEGRRIERAATALESGRAVPPEGQGPQAMADMLRTAHERGALGGAAASGRRGASWPSRGRKPGSRSR</sequence>
<feature type="compositionally biased region" description="Basic residues" evidence="1">
    <location>
        <begin position="162"/>
        <end position="171"/>
    </location>
</feature>
<dbReference type="GeneID" id="95625698"/>
<feature type="region of interest" description="Disordered" evidence="1">
    <location>
        <begin position="118"/>
        <end position="171"/>
    </location>
</feature>
<proteinExistence type="predicted"/>
<accession>A0A7U9L150</accession>
<name>A0A7U9L150_9ACTN</name>